<evidence type="ECO:0000256" key="4">
    <source>
        <dbReference type="ARBA" id="ARBA00022729"/>
    </source>
</evidence>
<dbReference type="InterPro" id="IPR011118">
    <property type="entry name" value="Tannase/feruloyl_esterase"/>
</dbReference>
<keyword evidence="3" id="KW-0479">Metal-binding</keyword>
<evidence type="ECO:0000313" key="9">
    <source>
        <dbReference type="EMBL" id="USW46695.1"/>
    </source>
</evidence>
<accession>A0A9Q9EDE4</accession>
<organism evidence="9 10">
    <name type="scientific">Septoria linicola</name>
    <dbReference type="NCBI Taxonomy" id="215465"/>
    <lineage>
        <taxon>Eukaryota</taxon>
        <taxon>Fungi</taxon>
        <taxon>Dikarya</taxon>
        <taxon>Ascomycota</taxon>
        <taxon>Pezizomycotina</taxon>
        <taxon>Dothideomycetes</taxon>
        <taxon>Dothideomycetidae</taxon>
        <taxon>Mycosphaerellales</taxon>
        <taxon>Mycosphaerellaceae</taxon>
        <taxon>Septoria</taxon>
    </lineage>
</organism>
<evidence type="ECO:0000256" key="6">
    <source>
        <dbReference type="ARBA" id="ARBA00022837"/>
    </source>
</evidence>
<name>A0A9Q9EDE4_9PEZI</name>
<keyword evidence="5 8" id="KW-0378">Hydrolase</keyword>
<dbReference type="Pfam" id="PF07519">
    <property type="entry name" value="Tannase"/>
    <property type="match status" value="1"/>
</dbReference>
<dbReference type="GO" id="GO:0046872">
    <property type="term" value="F:metal ion binding"/>
    <property type="evidence" value="ECO:0007669"/>
    <property type="project" value="UniProtKB-KW"/>
</dbReference>
<dbReference type="InterPro" id="IPR029058">
    <property type="entry name" value="AB_hydrolase_fold"/>
</dbReference>
<keyword evidence="10" id="KW-1185">Reference proteome</keyword>
<dbReference type="PANTHER" id="PTHR33938">
    <property type="entry name" value="FERULOYL ESTERASE B-RELATED"/>
    <property type="match status" value="1"/>
</dbReference>
<keyword evidence="6" id="KW-0106">Calcium</keyword>
<evidence type="ECO:0000256" key="3">
    <source>
        <dbReference type="ARBA" id="ARBA00022723"/>
    </source>
</evidence>
<proteinExistence type="inferred from homology"/>
<reference evidence="9" key="1">
    <citation type="submission" date="2022-06" db="EMBL/GenBank/DDBJ databases">
        <title>Complete genome sequences of two strains of the flax pathogen Septoria linicola.</title>
        <authorList>
            <person name="Lapalu N."/>
            <person name="Simon A."/>
            <person name="Demenou B."/>
            <person name="Paumier D."/>
            <person name="Guillot M.-P."/>
            <person name="Gout L."/>
            <person name="Valade R."/>
        </authorList>
    </citation>
    <scope>NUCLEOTIDE SEQUENCE</scope>
    <source>
        <strain evidence="9">SE15195</strain>
    </source>
</reference>
<keyword evidence="7" id="KW-1015">Disulfide bond</keyword>
<keyword evidence="4" id="KW-0732">Signal</keyword>
<dbReference type="GO" id="GO:0030600">
    <property type="term" value="F:feruloyl esterase activity"/>
    <property type="evidence" value="ECO:0007669"/>
    <property type="project" value="UniProtKB-ARBA"/>
</dbReference>
<dbReference type="EC" id="3.1.1.-" evidence="8"/>
<keyword evidence="2" id="KW-0719">Serine esterase</keyword>
<sequence length="569" mass="61243">MASTASAPGLTSICSSDIFQNALQPYTGITFGDVTASPVYNVSVATSDTYSGINGRNFCNVTVGYYHDGKSDNVNVWYYFPEPAQYQGRFLATGGGGFAINSGSSGLEAGLYYGAASGCTDGGFGWGNEFQDVVLASNGSLNYDMIYNFGYLSIHEMTVIGKGLAENVYNSSKLYSYYQGCSEGGREGWSQMQRYANTIDGAAIGAPAFRQAFQQVQHDWPQVYEFSNLNGYAPSTCALAKIVNGTITACDALDGRTDGIVARSDLCRLHYNATSAIGKPYTCSASSSANPITGALTAVQAANGTITANDIVVFLAVQYGPYDSQNRHLYVGYQPGTDTSSNAAGTYNTTTGIYDVAAISGIGAKWITYLLHEVASESLSLEGVDVDTLRAWIIEGQQKYSGTLNTVWTDLSELESAGGKVIHYHGEADNSIPTLSSVIYWEQVRRTLYPTLAFAESVEKMNEFYRLYLVPGAGHCHQSTEGGSWPLTALGSVIEWVENDVVPTRLNSTVVAGDEEGDVRRLCSFPYRPMWQGNGTAEFECVMAEQEALDTWFPVLDSIPINAYGDGGK</sequence>
<dbReference type="Proteomes" id="UP001056384">
    <property type="component" value="Chromosome 1"/>
</dbReference>
<gene>
    <name evidence="9" type="ORF">Slin15195_G000140</name>
</gene>
<dbReference type="AlphaFoldDB" id="A0A9Q9EDE4"/>
<dbReference type="PANTHER" id="PTHR33938:SF16">
    <property type="entry name" value="CARBOXYLIC ESTER HYDROLASE"/>
    <property type="match status" value="1"/>
</dbReference>
<protein>
    <recommendedName>
        <fullName evidence="8">Carboxylic ester hydrolase</fullName>
        <ecNumber evidence="8">3.1.1.-</ecNumber>
    </recommendedName>
</protein>
<dbReference type="SUPFAM" id="SSF53474">
    <property type="entry name" value="alpha/beta-Hydrolases"/>
    <property type="match status" value="1"/>
</dbReference>
<evidence type="ECO:0000256" key="5">
    <source>
        <dbReference type="ARBA" id="ARBA00022801"/>
    </source>
</evidence>
<evidence type="ECO:0000256" key="1">
    <source>
        <dbReference type="ARBA" id="ARBA00006249"/>
    </source>
</evidence>
<dbReference type="EMBL" id="CP099418">
    <property type="protein sequence ID" value="USW46695.1"/>
    <property type="molecule type" value="Genomic_DNA"/>
</dbReference>
<evidence type="ECO:0000313" key="10">
    <source>
        <dbReference type="Proteomes" id="UP001056384"/>
    </source>
</evidence>
<evidence type="ECO:0000256" key="8">
    <source>
        <dbReference type="RuleBase" id="RU361238"/>
    </source>
</evidence>
<evidence type="ECO:0000256" key="2">
    <source>
        <dbReference type="ARBA" id="ARBA00022487"/>
    </source>
</evidence>
<comment type="similarity">
    <text evidence="1 8">Belongs to the tannase family.</text>
</comment>
<evidence type="ECO:0000256" key="7">
    <source>
        <dbReference type="ARBA" id="ARBA00023157"/>
    </source>
</evidence>